<proteinExistence type="predicted"/>
<dbReference type="AlphaFoldDB" id="A0A9Q0Z535"/>
<gene>
    <name evidence="1" type="ORF">OIU85_024724</name>
</gene>
<reference evidence="1" key="1">
    <citation type="submission" date="2022-11" db="EMBL/GenBank/DDBJ databases">
        <authorList>
            <person name="Hyden B.L."/>
            <person name="Feng K."/>
            <person name="Yates T."/>
            <person name="Jawdy S."/>
            <person name="Smart L.B."/>
            <person name="Muchero W."/>
        </authorList>
    </citation>
    <scope>NUCLEOTIDE SEQUENCE</scope>
    <source>
        <tissue evidence="1">Shoot tip</tissue>
    </source>
</reference>
<evidence type="ECO:0000313" key="1">
    <source>
        <dbReference type="EMBL" id="KAJ6721662.1"/>
    </source>
</evidence>
<dbReference type="Proteomes" id="UP001151529">
    <property type="component" value="Chromosome 10"/>
</dbReference>
<name>A0A9Q0Z535_SALVM</name>
<sequence length="171" mass="18784">MAEATTEVSCTALFSLVRGDFPWKLSSQELASTAASFVPFSANLGSPFCRASMASGMSAVKIASVVLALSLTTSTMISASPWTSAVELIIGIRLDDDHAMDYEQEGGSEEWARKKDETDQGERSLHLRRKLCWVGEENWLELLLIASVCYSAKMTHAFIEEFGWLLSSLHI</sequence>
<organism evidence="1 2">
    <name type="scientific">Salix viminalis</name>
    <name type="common">Common osier</name>
    <name type="synonym">Basket willow</name>
    <dbReference type="NCBI Taxonomy" id="40686"/>
    <lineage>
        <taxon>Eukaryota</taxon>
        <taxon>Viridiplantae</taxon>
        <taxon>Streptophyta</taxon>
        <taxon>Embryophyta</taxon>
        <taxon>Tracheophyta</taxon>
        <taxon>Spermatophyta</taxon>
        <taxon>Magnoliopsida</taxon>
        <taxon>eudicotyledons</taxon>
        <taxon>Gunneridae</taxon>
        <taxon>Pentapetalae</taxon>
        <taxon>rosids</taxon>
        <taxon>fabids</taxon>
        <taxon>Malpighiales</taxon>
        <taxon>Salicaceae</taxon>
        <taxon>Saliceae</taxon>
        <taxon>Salix</taxon>
    </lineage>
</organism>
<keyword evidence="2" id="KW-1185">Reference proteome</keyword>
<reference evidence="1" key="2">
    <citation type="journal article" date="2023" name="Int. J. Mol. Sci.">
        <title>De Novo Assembly and Annotation of 11 Diverse Shrub Willow (Salix) Genomes Reveals Novel Gene Organization in Sex-Linked Regions.</title>
        <authorList>
            <person name="Hyden B."/>
            <person name="Feng K."/>
            <person name="Yates T.B."/>
            <person name="Jawdy S."/>
            <person name="Cereghino C."/>
            <person name="Smart L.B."/>
            <person name="Muchero W."/>
        </authorList>
    </citation>
    <scope>NUCLEOTIDE SEQUENCE [LARGE SCALE GENOMIC DNA]</scope>
    <source>
        <tissue evidence="1">Shoot tip</tissue>
    </source>
</reference>
<comment type="caution">
    <text evidence="1">The sequence shown here is derived from an EMBL/GenBank/DDBJ whole genome shotgun (WGS) entry which is preliminary data.</text>
</comment>
<evidence type="ECO:0000313" key="2">
    <source>
        <dbReference type="Proteomes" id="UP001151529"/>
    </source>
</evidence>
<dbReference type="EMBL" id="JAPFFL010000006">
    <property type="protein sequence ID" value="KAJ6721662.1"/>
    <property type="molecule type" value="Genomic_DNA"/>
</dbReference>
<accession>A0A9Q0Z535</accession>
<protein>
    <submittedName>
        <fullName evidence="1">Uncharacterized protein</fullName>
    </submittedName>
</protein>